<dbReference type="InterPro" id="IPR011330">
    <property type="entry name" value="Glyco_hydro/deAcase_b/a-brl"/>
</dbReference>
<dbReference type="KEGG" id="osu:NT6N_01680"/>
<evidence type="ECO:0000256" key="1">
    <source>
        <dbReference type="ARBA" id="ARBA00004613"/>
    </source>
</evidence>
<dbReference type="CDD" id="cd10973">
    <property type="entry name" value="CE4_DAC_u4_5s"/>
    <property type="match status" value="1"/>
</dbReference>
<protein>
    <recommendedName>
        <fullName evidence="4">NodB homology domain-containing protein</fullName>
    </recommendedName>
</protein>
<dbReference type="InterPro" id="IPR051398">
    <property type="entry name" value="Polysacch_Deacetylase"/>
</dbReference>
<sequence>MPVYIGRSRPAGQFMKFLSILISALVTSLPLLANPSIGGAEGGVVRLQESETTPPPAPAEGDQPDTQPKLPGQPAIPGGDDGVRVTVLGYHDFSKNKKATEMLLPTGKFRKQMQAIRELGLNVITMDDFLAWKRGEKKIADKSVVITIDDGWKSVYTDAYPVLKEFGYPFTVFLYSNYVDGGGSALTTEMIKEMQKHGCTIGSHSVSHPYPATVKAERAKGADEFTKYLKKEFAESRKILQQKFGGKVSTYAYPGGFVTGEMLPIATESGYECLFTVLPGKVTKTTSNFTLPRYVILGTHDFIFRNATSFKATGNSAATDGAIVQSTPHPVKPEPGALIPERMPVISADLSKVENLDIPSLVMRVAGFGKVPAVYDNQTKTVSWKVNRRLRSRTCEVSLQWRTKGATQYADPMTWIFRIDREAAYQPK</sequence>
<dbReference type="SUPFAM" id="SSF88713">
    <property type="entry name" value="Glycoside hydrolase/deacetylase"/>
    <property type="match status" value="1"/>
</dbReference>
<dbReference type="AlphaFoldDB" id="A0AAT9FGM3"/>
<proteinExistence type="predicted"/>
<dbReference type="PANTHER" id="PTHR34216">
    <property type="match status" value="1"/>
</dbReference>
<organism evidence="5">
    <name type="scientific">Oceaniferula spumae</name>
    <dbReference type="NCBI Taxonomy" id="2979115"/>
    <lineage>
        <taxon>Bacteria</taxon>
        <taxon>Pseudomonadati</taxon>
        <taxon>Verrucomicrobiota</taxon>
        <taxon>Verrucomicrobiia</taxon>
        <taxon>Verrucomicrobiales</taxon>
        <taxon>Verrucomicrobiaceae</taxon>
        <taxon>Oceaniferula</taxon>
    </lineage>
</organism>
<dbReference type="GO" id="GO:0005975">
    <property type="term" value="P:carbohydrate metabolic process"/>
    <property type="evidence" value="ECO:0007669"/>
    <property type="project" value="InterPro"/>
</dbReference>
<dbReference type="GO" id="GO:0016810">
    <property type="term" value="F:hydrolase activity, acting on carbon-nitrogen (but not peptide) bonds"/>
    <property type="evidence" value="ECO:0007669"/>
    <property type="project" value="InterPro"/>
</dbReference>
<name>A0AAT9FGM3_9BACT</name>
<evidence type="ECO:0000256" key="3">
    <source>
        <dbReference type="SAM" id="MobiDB-lite"/>
    </source>
</evidence>
<dbReference type="EMBL" id="AP026866">
    <property type="protein sequence ID" value="BDS05128.1"/>
    <property type="molecule type" value="Genomic_DNA"/>
</dbReference>
<feature type="region of interest" description="Disordered" evidence="3">
    <location>
        <begin position="47"/>
        <end position="80"/>
    </location>
</feature>
<gene>
    <name evidence="5" type="ORF">NT6N_01680</name>
</gene>
<dbReference type="InterPro" id="IPR002509">
    <property type="entry name" value="NODB_dom"/>
</dbReference>
<reference evidence="5" key="1">
    <citation type="submission" date="2024-07" db="EMBL/GenBank/DDBJ databases">
        <title>Complete genome sequence of Verrucomicrobiaceae bacterium NT6N.</title>
        <authorList>
            <person name="Huang C."/>
            <person name="Takami H."/>
            <person name="Hamasaki K."/>
        </authorList>
    </citation>
    <scope>NUCLEOTIDE SEQUENCE</scope>
    <source>
        <strain evidence="5">NT6N</strain>
    </source>
</reference>
<dbReference type="PROSITE" id="PS51677">
    <property type="entry name" value="NODB"/>
    <property type="match status" value="1"/>
</dbReference>
<keyword evidence="2" id="KW-0732">Signal</keyword>
<evidence type="ECO:0000313" key="5">
    <source>
        <dbReference type="EMBL" id="BDS05128.1"/>
    </source>
</evidence>
<dbReference type="GO" id="GO:0005576">
    <property type="term" value="C:extracellular region"/>
    <property type="evidence" value="ECO:0007669"/>
    <property type="project" value="UniProtKB-SubCell"/>
</dbReference>
<feature type="domain" description="NodB homology" evidence="4">
    <location>
        <begin position="142"/>
        <end position="371"/>
    </location>
</feature>
<comment type="subcellular location">
    <subcellularLocation>
        <location evidence="1">Secreted</location>
    </subcellularLocation>
</comment>
<evidence type="ECO:0000259" key="4">
    <source>
        <dbReference type="PROSITE" id="PS51677"/>
    </source>
</evidence>
<accession>A0AAT9FGM3</accession>
<dbReference type="PANTHER" id="PTHR34216:SF3">
    <property type="entry name" value="POLY-BETA-1,6-N-ACETYL-D-GLUCOSAMINE N-DEACETYLASE"/>
    <property type="match status" value="1"/>
</dbReference>
<evidence type="ECO:0000256" key="2">
    <source>
        <dbReference type="ARBA" id="ARBA00022729"/>
    </source>
</evidence>
<dbReference type="Gene3D" id="3.20.20.370">
    <property type="entry name" value="Glycoside hydrolase/deacetylase"/>
    <property type="match status" value="1"/>
</dbReference>
<dbReference type="Pfam" id="PF01522">
    <property type="entry name" value="Polysacc_deac_1"/>
    <property type="match status" value="1"/>
</dbReference>